<keyword evidence="3" id="KW-1185">Reference proteome</keyword>
<evidence type="ECO:0000313" key="2">
    <source>
        <dbReference type="EMBL" id="KAG0001827.1"/>
    </source>
</evidence>
<accession>A0A9P6MHT5</accession>
<protein>
    <submittedName>
        <fullName evidence="2">Uncharacterized protein</fullName>
    </submittedName>
</protein>
<name>A0A9P6MHT5_9FUNG</name>
<reference evidence="2" key="1">
    <citation type="journal article" date="2020" name="Fungal Divers.">
        <title>Resolving the Mortierellaceae phylogeny through synthesis of multi-gene phylogenetics and phylogenomics.</title>
        <authorList>
            <person name="Vandepol N."/>
            <person name="Liber J."/>
            <person name="Desiro A."/>
            <person name="Na H."/>
            <person name="Kennedy M."/>
            <person name="Barry K."/>
            <person name="Grigoriev I.V."/>
            <person name="Miller A.N."/>
            <person name="O'Donnell K."/>
            <person name="Stajich J.E."/>
            <person name="Bonito G."/>
        </authorList>
    </citation>
    <scope>NUCLEOTIDE SEQUENCE</scope>
    <source>
        <strain evidence="2">NRRL 2769</strain>
    </source>
</reference>
<proteinExistence type="predicted"/>
<dbReference type="Proteomes" id="UP000703661">
    <property type="component" value="Unassembled WGS sequence"/>
</dbReference>
<comment type="caution">
    <text evidence="2">The sequence shown here is derived from an EMBL/GenBank/DDBJ whole genome shotgun (WGS) entry which is preliminary data.</text>
</comment>
<feature type="region of interest" description="Disordered" evidence="1">
    <location>
        <begin position="190"/>
        <end position="209"/>
    </location>
</feature>
<gene>
    <name evidence="2" type="ORF">BGZ80_006112</name>
</gene>
<evidence type="ECO:0000256" key="1">
    <source>
        <dbReference type="SAM" id="MobiDB-lite"/>
    </source>
</evidence>
<sequence>MLGVIGFLIYLNAYYIALRVQQFAQDSEEYEQVNGKPDPMKPFDCSVIFEYFESYYGTWYAIYSVVTSARVCLLRWTTVFLVVVGGPFTAAEALLAPKTGPLRKPDDKARYGRQRYRDESNAVIVSPDQPYQPQQSGAFIANNNQQQRYVLTINTSPELNYYNHPQHHQSFSSPGHKTEEFGHLIAPQLQQEHPVSSTMSLPAHTTFTH</sequence>
<organism evidence="2 3">
    <name type="scientific">Entomortierella chlamydospora</name>
    <dbReference type="NCBI Taxonomy" id="101097"/>
    <lineage>
        <taxon>Eukaryota</taxon>
        <taxon>Fungi</taxon>
        <taxon>Fungi incertae sedis</taxon>
        <taxon>Mucoromycota</taxon>
        <taxon>Mortierellomycotina</taxon>
        <taxon>Mortierellomycetes</taxon>
        <taxon>Mortierellales</taxon>
        <taxon>Mortierellaceae</taxon>
        <taxon>Entomortierella</taxon>
    </lineage>
</organism>
<dbReference type="AlphaFoldDB" id="A0A9P6MHT5"/>
<dbReference type="EMBL" id="JAAAID010003002">
    <property type="protein sequence ID" value="KAG0001827.1"/>
    <property type="molecule type" value="Genomic_DNA"/>
</dbReference>
<evidence type="ECO:0000313" key="3">
    <source>
        <dbReference type="Proteomes" id="UP000703661"/>
    </source>
</evidence>